<sequence length="66" mass="7114">MDISALTDTDTVLLQHLAQGWNGSRIASHLGVRVGGVREDIRRIRRTLGATNNTHAVVIAVRAGLI</sequence>
<dbReference type="InterPro" id="IPR000792">
    <property type="entry name" value="Tscrpt_reg_LuxR_C"/>
</dbReference>
<dbReference type="RefSeq" id="WP_129400036.1">
    <property type="nucleotide sequence ID" value="NZ_SDWT01000001.1"/>
</dbReference>
<comment type="caution">
    <text evidence="2">The sequence shown here is derived from an EMBL/GenBank/DDBJ whole genome shotgun (WGS) entry which is preliminary data.</text>
</comment>
<dbReference type="Proteomes" id="UP000294071">
    <property type="component" value="Unassembled WGS sequence"/>
</dbReference>
<dbReference type="EMBL" id="SDWT01000001">
    <property type="protein sequence ID" value="RYB94688.1"/>
    <property type="molecule type" value="Genomic_DNA"/>
</dbReference>
<dbReference type="InterPro" id="IPR016032">
    <property type="entry name" value="Sig_transdc_resp-reg_C-effctor"/>
</dbReference>
<feature type="domain" description="HTH luxR-type" evidence="1">
    <location>
        <begin position="3"/>
        <end position="60"/>
    </location>
</feature>
<dbReference type="InterPro" id="IPR036388">
    <property type="entry name" value="WH-like_DNA-bd_sf"/>
</dbReference>
<dbReference type="OrthoDB" id="5932488at2"/>
<dbReference type="Gene3D" id="1.10.10.10">
    <property type="entry name" value="Winged helix-like DNA-binding domain superfamily/Winged helix DNA-binding domain"/>
    <property type="match status" value="1"/>
</dbReference>
<name>A0A4Q2RZV0_9ACTN</name>
<evidence type="ECO:0000259" key="1">
    <source>
        <dbReference type="SMART" id="SM00421"/>
    </source>
</evidence>
<dbReference type="SUPFAM" id="SSF46894">
    <property type="entry name" value="C-terminal effector domain of the bipartite response regulators"/>
    <property type="match status" value="1"/>
</dbReference>
<accession>A0A4Q2RZV0</accession>
<dbReference type="GO" id="GO:0006355">
    <property type="term" value="P:regulation of DNA-templated transcription"/>
    <property type="evidence" value="ECO:0007669"/>
    <property type="project" value="InterPro"/>
</dbReference>
<protein>
    <submittedName>
        <fullName evidence="2">Response regulator transcription factor</fullName>
    </submittedName>
</protein>
<evidence type="ECO:0000313" key="2">
    <source>
        <dbReference type="EMBL" id="RYB94688.1"/>
    </source>
</evidence>
<dbReference type="SMART" id="SM00421">
    <property type="entry name" value="HTH_LUXR"/>
    <property type="match status" value="1"/>
</dbReference>
<dbReference type="GO" id="GO:0003677">
    <property type="term" value="F:DNA binding"/>
    <property type="evidence" value="ECO:0007669"/>
    <property type="project" value="InterPro"/>
</dbReference>
<proteinExistence type="predicted"/>
<dbReference type="AlphaFoldDB" id="A0A4Q2RZV0"/>
<organism evidence="2 3">
    <name type="scientific">Nocardioides oleivorans</name>
    <dbReference type="NCBI Taxonomy" id="273676"/>
    <lineage>
        <taxon>Bacteria</taxon>
        <taxon>Bacillati</taxon>
        <taxon>Actinomycetota</taxon>
        <taxon>Actinomycetes</taxon>
        <taxon>Propionibacteriales</taxon>
        <taxon>Nocardioidaceae</taxon>
        <taxon>Nocardioides</taxon>
    </lineage>
</organism>
<reference evidence="2 3" key="1">
    <citation type="submission" date="2019-01" db="EMBL/GenBank/DDBJ databases">
        <title>Novel species of Nocardioides.</title>
        <authorList>
            <person name="Liu Q."/>
            <person name="Xin Y.-H."/>
        </authorList>
    </citation>
    <scope>NUCLEOTIDE SEQUENCE [LARGE SCALE GENOMIC DNA]</scope>
    <source>
        <strain evidence="2 3">CGMCC 4.6882</strain>
    </source>
</reference>
<gene>
    <name evidence="2" type="ORF">EUA93_10230</name>
</gene>
<keyword evidence="3" id="KW-1185">Reference proteome</keyword>
<evidence type="ECO:0000313" key="3">
    <source>
        <dbReference type="Proteomes" id="UP000294071"/>
    </source>
</evidence>